<evidence type="ECO:0000313" key="15">
    <source>
        <dbReference type="Proteomes" id="UP000092931"/>
    </source>
</evidence>
<evidence type="ECO:0000256" key="9">
    <source>
        <dbReference type="ARBA" id="ARBA00022989"/>
    </source>
</evidence>
<keyword evidence="6" id="KW-0479">Metal-binding</keyword>
<keyword evidence="4 14" id="KW-0645">Protease</keyword>
<feature type="transmembrane region" description="Helical" evidence="12">
    <location>
        <begin position="6"/>
        <end position="26"/>
    </location>
</feature>
<evidence type="ECO:0000256" key="5">
    <source>
        <dbReference type="ARBA" id="ARBA00022692"/>
    </source>
</evidence>
<evidence type="ECO:0000256" key="1">
    <source>
        <dbReference type="ARBA" id="ARBA00001947"/>
    </source>
</evidence>
<dbReference type="EMBL" id="CP014673">
    <property type="protein sequence ID" value="ANX02308.1"/>
    <property type="molecule type" value="Genomic_DNA"/>
</dbReference>
<feature type="transmembrane region" description="Helical" evidence="12">
    <location>
        <begin position="54"/>
        <end position="75"/>
    </location>
</feature>
<evidence type="ECO:0000259" key="13">
    <source>
        <dbReference type="Pfam" id="PF02163"/>
    </source>
</evidence>
<comment type="subcellular location">
    <subcellularLocation>
        <location evidence="2">Membrane</location>
        <topology evidence="2">Multi-pass membrane protein</topology>
    </subcellularLocation>
</comment>
<dbReference type="GO" id="GO:0046872">
    <property type="term" value="F:metal ion binding"/>
    <property type="evidence" value="ECO:0007669"/>
    <property type="project" value="UniProtKB-KW"/>
</dbReference>
<evidence type="ECO:0000256" key="11">
    <source>
        <dbReference type="ARBA" id="ARBA00023136"/>
    </source>
</evidence>
<name>A0A1B1YNH3_THEST</name>
<dbReference type="PANTHER" id="PTHR39188:SF3">
    <property type="entry name" value="STAGE IV SPORULATION PROTEIN FB"/>
    <property type="match status" value="1"/>
</dbReference>
<dbReference type="PANTHER" id="PTHR39188">
    <property type="entry name" value="MEMBRANE-ASSOCIATED ZINC METALLOPROTEASE M50B"/>
    <property type="match status" value="1"/>
</dbReference>
<keyword evidence="5 12" id="KW-0812">Transmembrane</keyword>
<evidence type="ECO:0000256" key="6">
    <source>
        <dbReference type="ARBA" id="ARBA00022723"/>
    </source>
</evidence>
<feature type="transmembrane region" description="Helical" evidence="12">
    <location>
        <begin position="87"/>
        <end position="113"/>
    </location>
</feature>
<dbReference type="AlphaFoldDB" id="A0A1B1YNH3"/>
<organism evidence="14 15">
    <name type="scientific">Thermoclostridium stercorarium subsp. leptospartum DSM 9219</name>
    <dbReference type="NCBI Taxonomy" id="1346611"/>
    <lineage>
        <taxon>Bacteria</taxon>
        <taxon>Bacillati</taxon>
        <taxon>Bacillota</taxon>
        <taxon>Clostridia</taxon>
        <taxon>Eubacteriales</taxon>
        <taxon>Oscillospiraceae</taxon>
        <taxon>Thermoclostridium</taxon>
    </lineage>
</organism>
<evidence type="ECO:0000313" key="14">
    <source>
        <dbReference type="EMBL" id="ANX02308.1"/>
    </source>
</evidence>
<evidence type="ECO:0000256" key="10">
    <source>
        <dbReference type="ARBA" id="ARBA00023049"/>
    </source>
</evidence>
<evidence type="ECO:0000256" key="8">
    <source>
        <dbReference type="ARBA" id="ARBA00022833"/>
    </source>
</evidence>
<proteinExistence type="inferred from homology"/>
<protein>
    <submittedName>
        <fullName evidence="14">Zn-dependent protease</fullName>
    </submittedName>
</protein>
<feature type="domain" description="Peptidase M50" evidence="13">
    <location>
        <begin position="84"/>
        <end position="128"/>
    </location>
</feature>
<dbReference type="Pfam" id="PF02163">
    <property type="entry name" value="Peptidase_M50"/>
    <property type="match status" value="1"/>
</dbReference>
<evidence type="ECO:0000256" key="3">
    <source>
        <dbReference type="ARBA" id="ARBA00007931"/>
    </source>
</evidence>
<dbReference type="GO" id="GO:0016020">
    <property type="term" value="C:membrane"/>
    <property type="evidence" value="ECO:0007669"/>
    <property type="project" value="UniProtKB-SubCell"/>
</dbReference>
<keyword evidence="11 12" id="KW-0472">Membrane</keyword>
<keyword evidence="10" id="KW-0482">Metalloprotease</keyword>
<accession>A0A1B1YNH3</accession>
<keyword evidence="7" id="KW-0378">Hydrolase</keyword>
<dbReference type="GO" id="GO:0008237">
    <property type="term" value="F:metallopeptidase activity"/>
    <property type="evidence" value="ECO:0007669"/>
    <property type="project" value="UniProtKB-KW"/>
</dbReference>
<dbReference type="RefSeq" id="WP_065821095.1">
    <property type="nucleotide sequence ID" value="NZ_CP014673.1"/>
</dbReference>
<evidence type="ECO:0000256" key="2">
    <source>
        <dbReference type="ARBA" id="ARBA00004141"/>
    </source>
</evidence>
<gene>
    <name evidence="14" type="ORF">CSTERLE_12360</name>
</gene>
<dbReference type="Proteomes" id="UP000092931">
    <property type="component" value="Chromosome"/>
</dbReference>
<comment type="cofactor">
    <cofactor evidence="1">
        <name>Zn(2+)</name>
        <dbReference type="ChEBI" id="CHEBI:29105"/>
    </cofactor>
</comment>
<keyword evidence="8" id="KW-0862">Zinc</keyword>
<evidence type="ECO:0000256" key="4">
    <source>
        <dbReference type="ARBA" id="ARBA00022670"/>
    </source>
</evidence>
<sequence>MRHLLIYLSAIIIHELFHVFAAGVLFREKLSVTFLPSGFSAEWRSFQLERRVQCIVYAFGPLGNIFAAVVSKALFKSSDADFVTANLLIGVFNLIPLYPLDGGNILLVLLYGRVGTDRTYEIMKMVGRGIRGLLLAAGIYILISGKNPSMLLTIIFLPGLGTVKRSVKRLNLSSLIRRKERILKKRAYQMRDILVLKNVSLGEALLLLDYDKYHVIHIADENLKILCEVTEQQLMDAILAHNAGKTLEEVFIAGNQPGNSPRF</sequence>
<keyword evidence="9 12" id="KW-1133">Transmembrane helix</keyword>
<dbReference type="InterPro" id="IPR008915">
    <property type="entry name" value="Peptidase_M50"/>
</dbReference>
<evidence type="ECO:0000256" key="12">
    <source>
        <dbReference type="SAM" id="Phobius"/>
    </source>
</evidence>
<comment type="similarity">
    <text evidence="3">Belongs to the peptidase M50B family.</text>
</comment>
<reference evidence="14 15" key="1">
    <citation type="submission" date="2016-02" db="EMBL/GenBank/DDBJ databases">
        <title>Comparison of Clostridium stercorarium subspecies using comparative genomics and transcriptomics.</title>
        <authorList>
            <person name="Schellenberg J."/>
            <person name="Thallinger G."/>
            <person name="Levin D.B."/>
            <person name="Zhang X."/>
            <person name="Alvare G."/>
            <person name="Fristensky B."/>
            <person name="Sparling R."/>
        </authorList>
    </citation>
    <scope>NUCLEOTIDE SEQUENCE [LARGE SCALE GENOMIC DNA]</scope>
    <source>
        <strain evidence="14 15">DSM 9219</strain>
    </source>
</reference>
<dbReference type="GO" id="GO:0006508">
    <property type="term" value="P:proteolysis"/>
    <property type="evidence" value="ECO:0007669"/>
    <property type="project" value="UniProtKB-KW"/>
</dbReference>
<evidence type="ECO:0000256" key="7">
    <source>
        <dbReference type="ARBA" id="ARBA00022801"/>
    </source>
</evidence>